<accession>A0ABT6YDW9</accession>
<feature type="transmembrane region" description="Helical" evidence="6">
    <location>
        <begin position="340"/>
        <end position="362"/>
    </location>
</feature>
<feature type="transmembrane region" description="Helical" evidence="6">
    <location>
        <begin position="285"/>
        <end position="305"/>
    </location>
</feature>
<evidence type="ECO:0000256" key="2">
    <source>
        <dbReference type="ARBA" id="ARBA00022475"/>
    </source>
</evidence>
<dbReference type="Pfam" id="PF12704">
    <property type="entry name" value="MacB_PCD"/>
    <property type="match status" value="1"/>
</dbReference>
<proteinExistence type="predicted"/>
<dbReference type="PANTHER" id="PTHR30572:SF18">
    <property type="entry name" value="ABC-TYPE MACROLIDE FAMILY EXPORT SYSTEM PERMEASE COMPONENT 2"/>
    <property type="match status" value="1"/>
</dbReference>
<keyword evidence="5 6" id="KW-0472">Membrane</keyword>
<protein>
    <submittedName>
        <fullName evidence="9">ABC transporter permease</fullName>
    </submittedName>
</protein>
<organism evidence="9 10">
    <name type="scientific">Flectobacillus roseus</name>
    <dbReference type="NCBI Taxonomy" id="502259"/>
    <lineage>
        <taxon>Bacteria</taxon>
        <taxon>Pseudomonadati</taxon>
        <taxon>Bacteroidota</taxon>
        <taxon>Cytophagia</taxon>
        <taxon>Cytophagales</taxon>
        <taxon>Flectobacillaceae</taxon>
        <taxon>Flectobacillus</taxon>
    </lineage>
</organism>
<gene>
    <name evidence="9" type="ORF">QM524_21380</name>
</gene>
<keyword evidence="10" id="KW-1185">Reference proteome</keyword>
<feature type="transmembrane region" description="Helical" evidence="6">
    <location>
        <begin position="21"/>
        <end position="41"/>
    </location>
</feature>
<comment type="subcellular location">
    <subcellularLocation>
        <location evidence="1">Cell membrane</location>
        <topology evidence="1">Multi-pass membrane protein</topology>
    </subcellularLocation>
</comment>
<evidence type="ECO:0000313" key="9">
    <source>
        <dbReference type="EMBL" id="MDI9861787.1"/>
    </source>
</evidence>
<dbReference type="InterPro" id="IPR003838">
    <property type="entry name" value="ABC3_permease_C"/>
</dbReference>
<evidence type="ECO:0000256" key="6">
    <source>
        <dbReference type="SAM" id="Phobius"/>
    </source>
</evidence>
<evidence type="ECO:0000256" key="3">
    <source>
        <dbReference type="ARBA" id="ARBA00022692"/>
    </source>
</evidence>
<comment type="caution">
    <text evidence="9">The sequence shown here is derived from an EMBL/GenBank/DDBJ whole genome shotgun (WGS) entry which is preliminary data.</text>
</comment>
<evidence type="ECO:0000313" key="10">
    <source>
        <dbReference type="Proteomes" id="UP001236507"/>
    </source>
</evidence>
<feature type="domain" description="ABC3 transporter permease C-terminal" evidence="7">
    <location>
        <begin position="291"/>
        <end position="406"/>
    </location>
</feature>
<keyword evidence="4 6" id="KW-1133">Transmembrane helix</keyword>
<evidence type="ECO:0000256" key="4">
    <source>
        <dbReference type="ARBA" id="ARBA00022989"/>
    </source>
</evidence>
<reference evidence="9 10" key="1">
    <citation type="submission" date="2023-05" db="EMBL/GenBank/DDBJ databases">
        <title>Novel species of genus Flectobacillus isolated from stream in China.</title>
        <authorList>
            <person name="Lu H."/>
        </authorList>
    </citation>
    <scope>NUCLEOTIDE SEQUENCE [LARGE SCALE GENOMIC DNA]</scope>
    <source>
        <strain evidence="9 10">KCTC 42575</strain>
    </source>
</reference>
<evidence type="ECO:0000259" key="7">
    <source>
        <dbReference type="Pfam" id="PF02687"/>
    </source>
</evidence>
<feature type="transmembrane region" description="Helical" evidence="6">
    <location>
        <begin position="382"/>
        <end position="403"/>
    </location>
</feature>
<keyword evidence="3 6" id="KW-0812">Transmembrane</keyword>
<evidence type="ECO:0000259" key="8">
    <source>
        <dbReference type="Pfam" id="PF12704"/>
    </source>
</evidence>
<evidence type="ECO:0000256" key="5">
    <source>
        <dbReference type="ARBA" id="ARBA00023136"/>
    </source>
</evidence>
<dbReference type="InterPro" id="IPR025857">
    <property type="entry name" value="MacB_PCD"/>
</dbReference>
<dbReference type="PANTHER" id="PTHR30572">
    <property type="entry name" value="MEMBRANE COMPONENT OF TRANSPORTER-RELATED"/>
    <property type="match status" value="1"/>
</dbReference>
<dbReference type="InterPro" id="IPR050250">
    <property type="entry name" value="Macrolide_Exporter_MacB"/>
</dbReference>
<dbReference type="RefSeq" id="WP_283346144.1">
    <property type="nucleotide sequence ID" value="NZ_JASHIF010000022.1"/>
</dbReference>
<dbReference type="EMBL" id="JASHIF010000022">
    <property type="protein sequence ID" value="MDI9861787.1"/>
    <property type="molecule type" value="Genomic_DNA"/>
</dbReference>
<dbReference type="Proteomes" id="UP001236507">
    <property type="component" value="Unassembled WGS sequence"/>
</dbReference>
<feature type="domain" description="MacB-like periplasmic core" evidence="8">
    <location>
        <begin position="20"/>
        <end position="239"/>
    </location>
</feature>
<keyword evidence="2" id="KW-1003">Cell membrane</keyword>
<dbReference type="Pfam" id="PF02687">
    <property type="entry name" value="FtsX"/>
    <property type="match status" value="1"/>
</dbReference>
<evidence type="ECO:0000256" key="1">
    <source>
        <dbReference type="ARBA" id="ARBA00004651"/>
    </source>
</evidence>
<name>A0ABT6YDW9_9BACT</name>
<sequence>MLLNYIKIAWKVLLRHPFYTFITLFGISITLTVLMMITSFLDHLVGSHYPEQNRDKSLYIMNLFLQDSARTSQMGGPISYDFYKKYVETLKTPKRTSVSSMITSANSYINGKRIKVSTKYCDTNFWEITGYEFLEGKPFNKTNIANGDRVVVITDAMREQFFDNSSESVIGKMVEVDNEKYKVIGVVKAGPVTRILTFSDMFFPYNLPKSNYQRTGLQGTFVAIIEANSASDFPEIRSEFDNNVSKIPIPINIGNTKYTIIDTHAQTYTDTMLYGVFQQEIGNKFYIVVGLVLLMLMGLPAINLVNLNVSRILERASEIGVRKAFGAPTRTLAFQFIVENIFITFIGGAIALIITSVGIYLFNRSDLILYSDLTINLPVFGVSLLVCLVFGLLSGVAPAFRMAKMKVIDALKRQ</sequence>